<name>A0A0E0R0Q9_ORYRU</name>
<dbReference type="GO" id="GO:0005576">
    <property type="term" value="C:extracellular region"/>
    <property type="evidence" value="ECO:0007669"/>
    <property type="project" value="UniProtKB-SubCell"/>
</dbReference>
<evidence type="ECO:0000313" key="8">
    <source>
        <dbReference type="Proteomes" id="UP000008022"/>
    </source>
</evidence>
<dbReference type="CDD" id="cd22270">
    <property type="entry name" value="DPBB_kiwellin-like"/>
    <property type="match status" value="2"/>
</dbReference>
<comment type="subcellular location">
    <subcellularLocation>
        <location evidence="1">Secreted</location>
    </subcellularLocation>
</comment>
<dbReference type="Gramene" id="ORUFI10G14980.1">
    <property type="protein sequence ID" value="ORUFI10G14980.1"/>
    <property type="gene ID" value="ORUFI10G14980"/>
</dbReference>
<dbReference type="eggNOG" id="ENOG502QQ0R">
    <property type="taxonomic scope" value="Eukaryota"/>
</dbReference>
<dbReference type="HOGENOM" id="CLU_443717_0_0_1"/>
<dbReference type="InterPro" id="IPR039271">
    <property type="entry name" value="Kiwellin-like"/>
</dbReference>
<sequence length="616" mass="64633">MAANVKVLVVLALLQLMSLHAVVHGGDNGGVSAVATGKHEPKPKQGGGGGGGDGGSGKCNRAHGSDCCVTGRRYPQFRCSPPVSSARPTPATLTLNSFARGGDGGGRSSCDGRFHPDTAMVVALSSGWLRLDGASRCNRMIRVAAGNGRSALARVVDECDSVNGCDAEHNFEPPCPNDVVDGSPAVWKALGLDEGVGEFKVTWSDAMSLLSTSPTIHGVSDAAASCHASGYVYLHGNETRCPKGSHDCCVAGERYPRFRCSPPVSIGQDDAGDPDAEGVRPRRGRRRRPHVLRHALPPEHGAGGRAVLRVAAPRRRAPPPLAVAAAEEAYTGADRVVDDCDSVNGCREEDGFAPPCRNNAVGGSPVVWEKLGLNASVGEFEVVWSCLKNAKEQQSYITSCISNPIPSSKSKHKLIKKTEDNKVAQQLAKMASARAVAAMAMIFLLAALSTTHLASSLRPGAVAGGACRPSGYLPGKSFRQLREEQRPGLLRGRQGVPAVPVLAAGDGGHRRRADAEQLREGEGRRRAVGVLSTGWFAGMARCGHRVRITASGGSGRSVVAKVVDECDSVHGCDGEHNYEPPCDNNIVDASPAVWDALGLDKSVGMEHITWSDDGDE</sequence>
<dbReference type="SUPFAM" id="SSF50685">
    <property type="entry name" value="Barwin-like endoglucanases"/>
    <property type="match status" value="2"/>
</dbReference>
<dbReference type="PANTHER" id="PTHR33191:SF71">
    <property type="entry name" value="RIPENING-RELATED PROTEIN 4-RELATED"/>
    <property type="match status" value="1"/>
</dbReference>
<organism evidence="7 8">
    <name type="scientific">Oryza rufipogon</name>
    <name type="common">Brownbeard rice</name>
    <name type="synonym">Asian wild rice</name>
    <dbReference type="NCBI Taxonomy" id="4529"/>
    <lineage>
        <taxon>Eukaryota</taxon>
        <taxon>Viridiplantae</taxon>
        <taxon>Streptophyta</taxon>
        <taxon>Embryophyta</taxon>
        <taxon>Tracheophyta</taxon>
        <taxon>Spermatophyta</taxon>
        <taxon>Magnoliopsida</taxon>
        <taxon>Liliopsida</taxon>
        <taxon>Poales</taxon>
        <taxon>Poaceae</taxon>
        <taxon>BOP clade</taxon>
        <taxon>Oryzoideae</taxon>
        <taxon>Oryzeae</taxon>
        <taxon>Oryzinae</taxon>
        <taxon>Oryza</taxon>
    </lineage>
</organism>
<reference evidence="8" key="1">
    <citation type="submission" date="2013-06" db="EMBL/GenBank/DDBJ databases">
        <authorList>
            <person name="Zhao Q."/>
        </authorList>
    </citation>
    <scope>NUCLEOTIDE SEQUENCE</scope>
    <source>
        <strain evidence="8">cv. W1943</strain>
    </source>
</reference>
<dbReference type="PANTHER" id="PTHR33191">
    <property type="entry name" value="RIPENING-RELATED PROTEIN 2-RELATED"/>
    <property type="match status" value="1"/>
</dbReference>
<evidence type="ECO:0000256" key="1">
    <source>
        <dbReference type="ARBA" id="ARBA00004613"/>
    </source>
</evidence>
<evidence type="ECO:0000256" key="2">
    <source>
        <dbReference type="ARBA" id="ARBA00005592"/>
    </source>
</evidence>
<evidence type="ECO:0000256" key="4">
    <source>
        <dbReference type="ARBA" id="ARBA00022729"/>
    </source>
</evidence>
<keyword evidence="4 6" id="KW-0732">Signal</keyword>
<keyword evidence="3" id="KW-0964">Secreted</keyword>
<keyword evidence="8" id="KW-1185">Reference proteome</keyword>
<evidence type="ECO:0000313" key="7">
    <source>
        <dbReference type="EnsemblPlants" id="ORUFI10G14980.1"/>
    </source>
</evidence>
<dbReference type="InterPro" id="IPR036908">
    <property type="entry name" value="RlpA-like_sf"/>
</dbReference>
<feature type="signal peptide" evidence="6">
    <location>
        <begin position="1"/>
        <end position="25"/>
    </location>
</feature>
<dbReference type="Gene3D" id="2.40.40.10">
    <property type="entry name" value="RlpA-like domain"/>
    <property type="match status" value="2"/>
</dbReference>
<proteinExistence type="inferred from homology"/>
<feature type="region of interest" description="Disordered" evidence="5">
    <location>
        <begin position="32"/>
        <end position="56"/>
    </location>
</feature>
<feature type="compositionally biased region" description="Gly residues" evidence="5">
    <location>
        <begin position="45"/>
        <end position="56"/>
    </location>
</feature>
<accession>A0A0E0R0Q9</accession>
<protein>
    <submittedName>
        <fullName evidence="7">Uncharacterized protein</fullName>
    </submittedName>
</protein>
<evidence type="ECO:0000256" key="3">
    <source>
        <dbReference type="ARBA" id="ARBA00022525"/>
    </source>
</evidence>
<feature type="chain" id="PRO_5002372032" evidence="6">
    <location>
        <begin position="26"/>
        <end position="616"/>
    </location>
</feature>
<comment type="similarity">
    <text evidence="2">Belongs to the kiwellin family.</text>
</comment>
<dbReference type="EnsemblPlants" id="ORUFI10G14980.1">
    <property type="protein sequence ID" value="ORUFI10G14980.1"/>
    <property type="gene ID" value="ORUFI10G14980"/>
</dbReference>
<dbReference type="OMA" id="RNCNKET"/>
<dbReference type="AlphaFoldDB" id="A0A0E0R0Q9"/>
<feature type="region of interest" description="Disordered" evidence="5">
    <location>
        <begin position="263"/>
        <end position="286"/>
    </location>
</feature>
<evidence type="ECO:0000256" key="6">
    <source>
        <dbReference type="SAM" id="SignalP"/>
    </source>
</evidence>
<evidence type="ECO:0000256" key="5">
    <source>
        <dbReference type="SAM" id="MobiDB-lite"/>
    </source>
</evidence>
<reference evidence="7" key="2">
    <citation type="submission" date="2015-06" db="UniProtKB">
        <authorList>
            <consortium name="EnsemblPlants"/>
        </authorList>
    </citation>
    <scope>IDENTIFICATION</scope>
</reference>
<dbReference type="Proteomes" id="UP000008022">
    <property type="component" value="Unassembled WGS sequence"/>
</dbReference>
<dbReference type="Pfam" id="PF24300">
    <property type="entry name" value="KWL1"/>
    <property type="match status" value="3"/>
</dbReference>
<dbReference type="STRING" id="4529.A0A0E0R0Q9"/>